<dbReference type="GO" id="GO:0009372">
    <property type="term" value="P:quorum sensing"/>
    <property type="evidence" value="ECO:0007669"/>
    <property type="project" value="InterPro"/>
</dbReference>
<dbReference type="Pfam" id="PF15723">
    <property type="entry name" value="MqsR_toxin"/>
    <property type="match status" value="1"/>
</dbReference>
<dbReference type="GO" id="GO:0017148">
    <property type="term" value="P:negative regulation of translation"/>
    <property type="evidence" value="ECO:0007669"/>
    <property type="project" value="InterPro"/>
</dbReference>
<dbReference type="Gene3D" id="3.30.2310.40">
    <property type="match status" value="1"/>
</dbReference>
<proteinExistence type="predicted"/>
<dbReference type="CDD" id="cd12869">
    <property type="entry name" value="MqsR"/>
    <property type="match status" value="1"/>
</dbReference>
<accession>A0A423NTD6</accession>
<name>A0A423NTD6_9PSED</name>
<dbReference type="EMBL" id="MOCA01000003">
    <property type="protein sequence ID" value="ROO01516.1"/>
    <property type="molecule type" value="Genomic_DNA"/>
</dbReference>
<comment type="caution">
    <text evidence="1">The sequence shown here is derived from an EMBL/GenBank/DDBJ whole genome shotgun (WGS) entry which is preliminary data.</text>
</comment>
<evidence type="ECO:0000313" key="1">
    <source>
        <dbReference type="EMBL" id="ROO01516.1"/>
    </source>
</evidence>
<dbReference type="AlphaFoldDB" id="A0A423NTD6"/>
<dbReference type="RefSeq" id="WP_123418159.1">
    <property type="nucleotide sequence ID" value="NZ_MOCA01000003.1"/>
</dbReference>
<dbReference type="InterPro" id="IPR038493">
    <property type="entry name" value="MqsR_sf"/>
</dbReference>
<reference evidence="1 2" key="1">
    <citation type="submission" date="2016-10" db="EMBL/GenBank/DDBJ databases">
        <title>Comparative genome analysis of multiple Pseudomonas spp. focuses on biocontrol and plant growth promoting traits.</title>
        <authorList>
            <person name="Tao X.-Y."/>
            <person name="Taylor C.G."/>
        </authorList>
    </citation>
    <scope>NUCLEOTIDE SEQUENCE [LARGE SCALE GENOMIC DNA]</scope>
    <source>
        <strain evidence="1 2">36B3</strain>
    </source>
</reference>
<organism evidence="1 2">
    <name type="scientific">Pseudomonas moraviensis</name>
    <dbReference type="NCBI Taxonomy" id="321662"/>
    <lineage>
        <taxon>Bacteria</taxon>
        <taxon>Pseudomonadati</taxon>
        <taxon>Pseudomonadota</taxon>
        <taxon>Gammaproteobacteria</taxon>
        <taxon>Pseudomonadales</taxon>
        <taxon>Pseudomonadaceae</taxon>
        <taxon>Pseudomonas</taxon>
    </lineage>
</organism>
<dbReference type="GO" id="GO:0044010">
    <property type="term" value="P:single-species biofilm formation"/>
    <property type="evidence" value="ECO:0007669"/>
    <property type="project" value="InterPro"/>
</dbReference>
<dbReference type="InterPro" id="IPR031451">
    <property type="entry name" value="MqsR_toxin"/>
</dbReference>
<gene>
    <name evidence="1" type="ORF">BK674_06205</name>
</gene>
<protein>
    <submittedName>
        <fullName evidence="1">Motility quorum-sensing regulator MqsR</fullName>
    </submittedName>
</protein>
<evidence type="ECO:0000313" key="2">
    <source>
        <dbReference type="Proteomes" id="UP000284207"/>
    </source>
</evidence>
<sequence length="103" mass="12168">MEKNTPHHDLAVIKADVRRLGWRAFTHTARRTGSDMELTLADMQEIVFMLQRNMLYKSMTTYDNHRVWQDVYHINSHGLEIYIKVSYQSDGRPPVISFKENKS</sequence>
<dbReference type="Proteomes" id="UP000284207">
    <property type="component" value="Unassembled WGS sequence"/>
</dbReference>